<evidence type="ECO:0000313" key="2">
    <source>
        <dbReference type="Proteomes" id="UP001155546"/>
    </source>
</evidence>
<name>A0A9X2WQ88_9GAMM</name>
<comment type="caution">
    <text evidence="1">The sequence shown here is derived from an EMBL/GenBank/DDBJ whole genome shotgun (WGS) entry which is preliminary data.</text>
</comment>
<sequence length="319" mass="36860">MIIDFPTKEDFFKTSEDYLNSSWDSVVELLSEFDEVLGLIEDSPHANEADRYWDSAKQTLITSTALVQQAVEFYIKGKIVDISPYLLISGNPQSWPKNCNKNDTSFSAFRSLDAQDLIKVHDSVCEVRFPDKFIQWNERLRIIRNKVMHTVDKNLSVKPEEVLEFILFTYHHFSDDKDWFKSRKRYLGNSPVNSIRHFKEEANSNAYLVNGLLNEFTVVVQALSPSLVLKYFNFEKKTRSVHCPDCYKIVSEMDFFDHEFMDGIGETYQQKKGMAVYDCCICNRTGTLIERQCEEEGCEGNKLHADCGMCLSCGFENAL</sequence>
<dbReference type="AlphaFoldDB" id="A0A9X2WQ88"/>
<accession>A0A9X2WQ88</accession>
<proteinExistence type="predicted"/>
<keyword evidence="2" id="KW-1185">Reference proteome</keyword>
<dbReference type="RefSeq" id="WP_261299437.1">
    <property type="nucleotide sequence ID" value="NZ_JAMTCD010000023.1"/>
</dbReference>
<evidence type="ECO:0000313" key="1">
    <source>
        <dbReference type="EMBL" id="MCT7943092.1"/>
    </source>
</evidence>
<dbReference type="EMBL" id="JAMTCD010000023">
    <property type="protein sequence ID" value="MCT7943092.1"/>
    <property type="molecule type" value="Genomic_DNA"/>
</dbReference>
<gene>
    <name evidence="1" type="ORF">NE535_15035</name>
</gene>
<dbReference type="Proteomes" id="UP001155546">
    <property type="component" value="Unassembled WGS sequence"/>
</dbReference>
<reference evidence="1" key="1">
    <citation type="journal article" date="2023" name="Int. J. Syst. Evol. Microbiol.">
        <title>&lt;i&gt;Shewanella septentrionalis&lt;/i&gt; sp. nov. and &lt;i&gt;Shewanella holmiensis&lt;/i&gt; sp. nov., isolated from Baltic Sea water and sediments.</title>
        <authorList>
            <person name="Martin-Rodriguez A.J."/>
            <person name="Thorell K."/>
            <person name="Joffre E."/>
            <person name="Jensie-Markopoulos S."/>
            <person name="Moore E.R.B."/>
            <person name="Sjoling A."/>
        </authorList>
    </citation>
    <scope>NUCLEOTIDE SEQUENCE</scope>
    <source>
        <strain evidence="1">SP1S2-7</strain>
    </source>
</reference>
<organism evidence="1 2">
    <name type="scientific">Shewanella holmiensis</name>
    <dbReference type="NCBI Taxonomy" id="2952222"/>
    <lineage>
        <taxon>Bacteria</taxon>
        <taxon>Pseudomonadati</taxon>
        <taxon>Pseudomonadota</taxon>
        <taxon>Gammaproteobacteria</taxon>
        <taxon>Alteromonadales</taxon>
        <taxon>Shewanellaceae</taxon>
        <taxon>Shewanella</taxon>
    </lineage>
</organism>
<protein>
    <submittedName>
        <fullName evidence="1">Uncharacterized protein</fullName>
    </submittedName>
</protein>